<keyword evidence="5 8" id="KW-0658">Purine biosynthesis</keyword>
<dbReference type="CDD" id="cd01414">
    <property type="entry name" value="SAICAR_synt_Sc"/>
    <property type="match status" value="1"/>
</dbReference>
<evidence type="ECO:0000256" key="4">
    <source>
        <dbReference type="ARBA" id="ARBA00022741"/>
    </source>
</evidence>
<dbReference type="NCBIfam" id="TIGR00081">
    <property type="entry name" value="purC"/>
    <property type="match status" value="1"/>
</dbReference>
<dbReference type="SUPFAM" id="SSF56104">
    <property type="entry name" value="SAICAR synthase-like"/>
    <property type="match status" value="1"/>
</dbReference>
<gene>
    <name evidence="8" type="primary">purC</name>
    <name evidence="10" type="ordered locus">Acid_5250</name>
</gene>
<comment type="similarity">
    <text evidence="2 8">Belongs to the SAICAR synthetase family.</text>
</comment>
<evidence type="ECO:0000256" key="5">
    <source>
        <dbReference type="ARBA" id="ARBA00022755"/>
    </source>
</evidence>
<evidence type="ECO:0000256" key="1">
    <source>
        <dbReference type="ARBA" id="ARBA00004672"/>
    </source>
</evidence>
<dbReference type="Gene3D" id="3.30.470.20">
    <property type="entry name" value="ATP-grasp fold, B domain"/>
    <property type="match status" value="1"/>
</dbReference>
<keyword evidence="6 8" id="KW-0067">ATP-binding</keyword>
<dbReference type="PROSITE" id="PS01058">
    <property type="entry name" value="SAICAR_SYNTHETASE_2"/>
    <property type="match status" value="1"/>
</dbReference>
<dbReference type="GO" id="GO:0006189">
    <property type="term" value="P:'de novo' IMP biosynthetic process"/>
    <property type="evidence" value="ECO:0007669"/>
    <property type="project" value="UniProtKB-UniRule"/>
</dbReference>
<dbReference type="NCBIfam" id="NF010568">
    <property type="entry name" value="PRK13961.1"/>
    <property type="match status" value="1"/>
</dbReference>
<evidence type="ECO:0000256" key="8">
    <source>
        <dbReference type="HAMAP-Rule" id="MF_00137"/>
    </source>
</evidence>
<dbReference type="PANTHER" id="PTHR43700:SF1">
    <property type="entry name" value="PHOSPHORIBOSYLAMINOIMIDAZOLE-SUCCINOCARBOXAMIDE SYNTHASE"/>
    <property type="match status" value="1"/>
</dbReference>
<evidence type="ECO:0000259" key="9">
    <source>
        <dbReference type="Pfam" id="PF01259"/>
    </source>
</evidence>
<dbReference type="HAMAP" id="MF_00137">
    <property type="entry name" value="SAICAR_synth"/>
    <property type="match status" value="1"/>
</dbReference>
<evidence type="ECO:0000256" key="3">
    <source>
        <dbReference type="ARBA" id="ARBA00022598"/>
    </source>
</evidence>
<dbReference type="KEGG" id="sus:Acid_5250"/>
<dbReference type="AlphaFoldDB" id="Q01VW2"/>
<evidence type="ECO:0000313" key="10">
    <source>
        <dbReference type="EMBL" id="ABJ86203.1"/>
    </source>
</evidence>
<feature type="domain" description="SAICAR synthetase/ADE2 N-terminal" evidence="9">
    <location>
        <begin position="33"/>
        <end position="282"/>
    </location>
</feature>
<dbReference type="EC" id="6.3.2.6" evidence="8"/>
<dbReference type="Pfam" id="PF01259">
    <property type="entry name" value="SAICAR_synt"/>
    <property type="match status" value="1"/>
</dbReference>
<organism evidence="10">
    <name type="scientific">Solibacter usitatus (strain Ellin6076)</name>
    <dbReference type="NCBI Taxonomy" id="234267"/>
    <lineage>
        <taxon>Bacteria</taxon>
        <taxon>Pseudomonadati</taxon>
        <taxon>Acidobacteriota</taxon>
        <taxon>Terriglobia</taxon>
        <taxon>Bryobacterales</taxon>
        <taxon>Solibacteraceae</taxon>
        <taxon>Candidatus Solibacter</taxon>
    </lineage>
</organism>
<keyword evidence="4 8" id="KW-0547">Nucleotide-binding</keyword>
<protein>
    <recommendedName>
        <fullName evidence="8">Phosphoribosylaminoimidazole-succinocarboxamide synthase</fullName>
        <ecNumber evidence="8">6.3.2.6</ecNumber>
    </recommendedName>
    <alternativeName>
        <fullName evidence="8">SAICAR synthetase</fullName>
    </alternativeName>
</protein>
<dbReference type="EMBL" id="CP000473">
    <property type="protein sequence ID" value="ABJ86203.1"/>
    <property type="molecule type" value="Genomic_DNA"/>
</dbReference>
<evidence type="ECO:0000256" key="6">
    <source>
        <dbReference type="ARBA" id="ARBA00022840"/>
    </source>
</evidence>
<name>Q01VW2_SOLUE</name>
<dbReference type="GO" id="GO:0005737">
    <property type="term" value="C:cytoplasm"/>
    <property type="evidence" value="ECO:0007669"/>
    <property type="project" value="TreeGrafter"/>
</dbReference>
<dbReference type="InterPro" id="IPR001636">
    <property type="entry name" value="SAICAR_synth"/>
</dbReference>
<dbReference type="Gene3D" id="3.30.200.20">
    <property type="entry name" value="Phosphorylase Kinase, domain 1"/>
    <property type="match status" value="1"/>
</dbReference>
<dbReference type="PANTHER" id="PTHR43700">
    <property type="entry name" value="PHOSPHORIBOSYLAMINOIMIDAZOLE-SUCCINOCARBOXAMIDE SYNTHASE"/>
    <property type="match status" value="1"/>
</dbReference>
<keyword evidence="3 8" id="KW-0436">Ligase</keyword>
<comment type="pathway">
    <text evidence="1 8">Purine metabolism; IMP biosynthesis via de novo pathway; 5-amino-1-(5-phospho-D-ribosyl)imidazole-4-carboxamide from 5-amino-1-(5-phospho-D-ribosyl)imidazole-4-carboxylate: step 1/2.</text>
</comment>
<dbReference type="GO" id="GO:0004639">
    <property type="term" value="F:phosphoribosylaminoimidazolesuccinocarboxamide synthase activity"/>
    <property type="evidence" value="ECO:0007669"/>
    <property type="project" value="UniProtKB-UniRule"/>
</dbReference>
<dbReference type="UniPathway" id="UPA00074">
    <property type="reaction ID" value="UER00131"/>
</dbReference>
<accession>Q01VW2</accession>
<comment type="catalytic activity">
    <reaction evidence="7 8">
        <text>5-amino-1-(5-phospho-D-ribosyl)imidazole-4-carboxylate + L-aspartate + ATP = (2S)-2-[5-amino-1-(5-phospho-beta-D-ribosyl)imidazole-4-carboxamido]succinate + ADP + phosphate + 2 H(+)</text>
        <dbReference type="Rhea" id="RHEA:22628"/>
        <dbReference type="ChEBI" id="CHEBI:15378"/>
        <dbReference type="ChEBI" id="CHEBI:29991"/>
        <dbReference type="ChEBI" id="CHEBI:30616"/>
        <dbReference type="ChEBI" id="CHEBI:43474"/>
        <dbReference type="ChEBI" id="CHEBI:58443"/>
        <dbReference type="ChEBI" id="CHEBI:77657"/>
        <dbReference type="ChEBI" id="CHEBI:456216"/>
        <dbReference type="EC" id="6.3.2.6"/>
    </reaction>
</comment>
<evidence type="ECO:0000256" key="7">
    <source>
        <dbReference type="ARBA" id="ARBA00048475"/>
    </source>
</evidence>
<proteinExistence type="inferred from homology"/>
<sequence>MSYSPDENAKARLALTKNPVILETDLAGVVRHARGKVRDVYSVDNRLLIVATDRISAFDYILKSGIPDKGRVLTQLSLFWFDFLRDVVPNHFLTARVDEYPAPLPEFRDQLEGRSMLVKRAQMIDIECVARGYLSGSGWKEYRERGTVCGIALPAGLRESDKLPEPIFTPATKAQSGHDENVSFAHVVSLIGESLAARLRDLTLEIYKRASRYAETRGVIIADTKFEFGFAGEELLLGDEVLTPDSSRFWPADTYKPGGAQFSFDKQFVRDYLESIQWNKQPPAPALPDEVAEKTSEKYREAFRILTGHSL</sequence>
<dbReference type="FunFam" id="3.30.470.20:FF:000015">
    <property type="entry name" value="Phosphoribosylaminoimidazole-succinocarboxamide synthase"/>
    <property type="match status" value="1"/>
</dbReference>
<dbReference type="STRING" id="234267.Acid_5250"/>
<dbReference type="InterPro" id="IPR018236">
    <property type="entry name" value="SAICAR_synthetase_CS"/>
</dbReference>
<evidence type="ECO:0000256" key="2">
    <source>
        <dbReference type="ARBA" id="ARBA00010190"/>
    </source>
</evidence>
<dbReference type="GO" id="GO:0005524">
    <property type="term" value="F:ATP binding"/>
    <property type="evidence" value="ECO:0007669"/>
    <property type="project" value="UniProtKB-KW"/>
</dbReference>
<dbReference type="HOGENOM" id="CLU_045637_0_2_0"/>
<dbReference type="InParanoid" id="Q01VW2"/>
<reference evidence="10" key="1">
    <citation type="submission" date="2006-10" db="EMBL/GenBank/DDBJ databases">
        <title>Complete sequence of Solibacter usitatus Ellin6076.</title>
        <authorList>
            <consortium name="US DOE Joint Genome Institute"/>
            <person name="Copeland A."/>
            <person name="Lucas S."/>
            <person name="Lapidus A."/>
            <person name="Barry K."/>
            <person name="Detter J.C."/>
            <person name="Glavina del Rio T."/>
            <person name="Hammon N."/>
            <person name="Israni S."/>
            <person name="Dalin E."/>
            <person name="Tice H."/>
            <person name="Pitluck S."/>
            <person name="Thompson L.S."/>
            <person name="Brettin T."/>
            <person name="Bruce D."/>
            <person name="Han C."/>
            <person name="Tapia R."/>
            <person name="Gilna P."/>
            <person name="Schmutz J."/>
            <person name="Larimer F."/>
            <person name="Land M."/>
            <person name="Hauser L."/>
            <person name="Kyrpides N."/>
            <person name="Mikhailova N."/>
            <person name="Janssen P.H."/>
            <person name="Kuske C.R."/>
            <person name="Richardson P."/>
        </authorList>
    </citation>
    <scope>NUCLEOTIDE SEQUENCE</scope>
    <source>
        <strain evidence="10">Ellin6076</strain>
    </source>
</reference>
<dbReference type="FunCoup" id="Q01VW2">
    <property type="interactions" value="591"/>
</dbReference>
<dbReference type="eggNOG" id="COG0152">
    <property type="taxonomic scope" value="Bacteria"/>
</dbReference>
<dbReference type="InterPro" id="IPR028923">
    <property type="entry name" value="SAICAR_synt/ADE2_N"/>
</dbReference>